<dbReference type="GO" id="GO:0004674">
    <property type="term" value="F:protein serine/threonine kinase activity"/>
    <property type="evidence" value="ECO:0007669"/>
    <property type="project" value="UniProtKB-KW"/>
</dbReference>
<feature type="compositionally biased region" description="Basic and acidic residues" evidence="10">
    <location>
        <begin position="237"/>
        <end position="247"/>
    </location>
</feature>
<dbReference type="FunFam" id="3.30.200.20:FF:000717">
    <property type="entry name" value="AGC protein kinase"/>
    <property type="match status" value="1"/>
</dbReference>
<keyword evidence="14" id="KW-1185">Reference proteome</keyword>
<dbReference type="Gene3D" id="3.30.200.20">
    <property type="entry name" value="Phosphorylase Kinase, domain 1"/>
    <property type="match status" value="1"/>
</dbReference>
<dbReference type="PROSITE" id="PS50178">
    <property type="entry name" value="ZF_FYVE"/>
    <property type="match status" value="1"/>
</dbReference>
<dbReference type="InterPro" id="IPR029058">
    <property type="entry name" value="AB_hydrolase_fold"/>
</dbReference>
<gene>
    <name evidence="13" type="ORF">PC110_g3493</name>
</gene>
<keyword evidence="2" id="KW-0808">Transferase</keyword>
<accession>A0A329STF6</accession>
<feature type="compositionally biased region" description="Acidic residues" evidence="10">
    <location>
        <begin position="929"/>
        <end position="948"/>
    </location>
</feature>
<feature type="compositionally biased region" description="Low complexity" evidence="10">
    <location>
        <begin position="1041"/>
        <end position="1052"/>
    </location>
</feature>
<name>A0A329STF6_9STRA</name>
<dbReference type="GO" id="GO:0005524">
    <property type="term" value="F:ATP binding"/>
    <property type="evidence" value="ECO:0007669"/>
    <property type="project" value="UniProtKB-KW"/>
</dbReference>
<dbReference type="Proteomes" id="UP000251314">
    <property type="component" value="Unassembled WGS sequence"/>
</dbReference>
<evidence type="ECO:0000313" key="13">
    <source>
        <dbReference type="EMBL" id="RAW40273.1"/>
    </source>
</evidence>
<evidence type="ECO:0000256" key="7">
    <source>
        <dbReference type="ARBA" id="ARBA00022833"/>
    </source>
</evidence>
<dbReference type="VEuPathDB" id="FungiDB:PC110_g3493"/>
<evidence type="ECO:0000256" key="2">
    <source>
        <dbReference type="ARBA" id="ARBA00022679"/>
    </source>
</evidence>
<dbReference type="SMART" id="SM00220">
    <property type="entry name" value="S_TKc"/>
    <property type="match status" value="1"/>
</dbReference>
<dbReference type="InterPro" id="IPR045270">
    <property type="entry name" value="STKc_AGC"/>
</dbReference>
<evidence type="ECO:0000256" key="9">
    <source>
        <dbReference type="PROSITE-ProRule" id="PRU00091"/>
    </source>
</evidence>
<dbReference type="InterPro" id="IPR011009">
    <property type="entry name" value="Kinase-like_dom_sf"/>
</dbReference>
<dbReference type="FunFam" id="1.10.510.10:FF:000465">
    <property type="entry name" value="Non-specific serine/threonine protein kinase"/>
    <property type="match status" value="1"/>
</dbReference>
<dbReference type="SUPFAM" id="SSF56112">
    <property type="entry name" value="Protein kinase-like (PK-like)"/>
    <property type="match status" value="1"/>
</dbReference>
<evidence type="ECO:0000259" key="11">
    <source>
        <dbReference type="PROSITE" id="PS50011"/>
    </source>
</evidence>
<feature type="compositionally biased region" description="Acidic residues" evidence="10">
    <location>
        <begin position="1012"/>
        <end position="1028"/>
    </location>
</feature>
<organism evidence="13 14">
    <name type="scientific">Phytophthora cactorum</name>
    <dbReference type="NCBI Taxonomy" id="29920"/>
    <lineage>
        <taxon>Eukaryota</taxon>
        <taxon>Sar</taxon>
        <taxon>Stramenopiles</taxon>
        <taxon>Oomycota</taxon>
        <taxon>Peronosporomycetes</taxon>
        <taxon>Peronosporales</taxon>
        <taxon>Peronosporaceae</taxon>
        <taxon>Phytophthora</taxon>
    </lineage>
</organism>
<evidence type="ECO:0000313" key="14">
    <source>
        <dbReference type="Proteomes" id="UP000251314"/>
    </source>
</evidence>
<evidence type="ECO:0000259" key="12">
    <source>
        <dbReference type="PROSITE" id="PS50178"/>
    </source>
</evidence>
<evidence type="ECO:0000256" key="3">
    <source>
        <dbReference type="ARBA" id="ARBA00022723"/>
    </source>
</evidence>
<evidence type="ECO:0000256" key="5">
    <source>
        <dbReference type="ARBA" id="ARBA00022771"/>
    </source>
</evidence>
<dbReference type="Pfam" id="PF22749">
    <property type="entry name" value="Arb2"/>
    <property type="match status" value="1"/>
</dbReference>
<evidence type="ECO:0000256" key="4">
    <source>
        <dbReference type="ARBA" id="ARBA00022741"/>
    </source>
</evidence>
<evidence type="ECO:0000256" key="6">
    <source>
        <dbReference type="ARBA" id="ARBA00022777"/>
    </source>
</evidence>
<keyword evidence="7" id="KW-0862">Zinc</keyword>
<dbReference type="InterPro" id="IPR000719">
    <property type="entry name" value="Prot_kinase_dom"/>
</dbReference>
<comment type="caution">
    <text evidence="13">The sequence shown here is derived from an EMBL/GenBank/DDBJ whole genome shotgun (WGS) entry which is preliminary data.</text>
</comment>
<dbReference type="OrthoDB" id="421951at2759"/>
<sequence length="1080" mass="119221">MASFIRILISLRQDLIAAPAADVAMLNSIAEFAVSSWSQIADAHCQVFQPQTGSSQVLRRRSSCSSGRVFQEDDPFHPQQTRRWDSELGIQLAAELSSLWPPPLPAAITPLHPESPGGAPPVPDRSEPLAIPQSGKKPRSGSLSGFGSFGNLQLASSSKRKSKMHSPHTAPGRRGSLGLSSSASAEDSCLFVDNLIRGVQQRLRSELGFREVVVATGEEADTDSGRSRTLLAGSILNDHESPSKSEEPQPWEATAASKRQLLYGKDVDRKNSDASLCSECAKGTVYVSDGYENKQRLLVIVPYREAGIWSRSICMNQFDSDSDSGSMMSYLKKALSENYGVVIMNPAAQSCHPRTHVESAWDQLVAPLISEVFIVAFSRGAQMVLHLLNYDNGQGVMQDRVKALALVEPSHYVNDSDTYFARRMLARRAVAWILNSEIDVGSKIPQGHARHGCVCVSAGTVPSNVLGSSGAYALEMVKSSVFGSFAARSGEAAGITVNASKISACGICHRKLSMLNRRIPCSWCEVKYCSRCCEDKFVPAFGSWRVCSLCQSLPCLIDPRRKNRSATNHTSPTAAAQERCSVFIRPTADDDDPVCLGDFEIVKLVGRGACGRVKLVRKKHGYDEGVFYAMKAIRKKLVIQRGLVEATNAERRILDRIKHPYVATLCYAFQTEAKLYLLSKYYPGGNLLDQMRLARRFTEDRTRLYTAEVALAIRHLHQNDIIYRDLKLENVLVDSDGHVALTDFGMSKENMPDEGRTTTFVGTYQMMAPEVFSGKSYSRAVDWWALGVMVYEMIDGRTPFNAKTNRLIKERIVNVDLKFSPRFTEDAKDFVSKLLTKNEDNRLGSGEHGFEHIKNHPWFKGLDWDSVERKGALFEGQYALMEKHAKEYRTEDIFETYMNTVEVPIDTPASVKSSNDELFNDFAFNYMDGPDEEQRDIPEPDEEGEEESPLSPVSPNDSTERSSKPRPLTVKEDKMLATFLSTNGSHFDLTLLRPNQATDFGVSACSSLSSEGTDDEAAEPVEQLDDLEATEKDKKDKKKPSSPTTQPVSPSSNDGTDVDSVLTKTGSNSTDAAEEVAKAS</sequence>
<dbReference type="Gene3D" id="1.10.510.10">
    <property type="entry name" value="Transferase(Phosphotransferase) domain 1"/>
    <property type="match status" value="1"/>
</dbReference>
<keyword evidence="1" id="KW-0723">Serine/threonine-protein kinase</keyword>
<feature type="region of interest" description="Disordered" evidence="10">
    <location>
        <begin position="234"/>
        <end position="253"/>
    </location>
</feature>
<feature type="compositionally biased region" description="Polar residues" evidence="10">
    <location>
        <begin position="1062"/>
        <end position="1071"/>
    </location>
</feature>
<dbReference type="PANTHER" id="PTHR24351">
    <property type="entry name" value="RIBOSOMAL PROTEIN S6 KINASE"/>
    <property type="match status" value="1"/>
</dbReference>
<dbReference type="InterPro" id="IPR017455">
    <property type="entry name" value="Znf_FYVE-rel"/>
</dbReference>
<dbReference type="CDD" id="cd05123">
    <property type="entry name" value="STKc_AGC"/>
    <property type="match status" value="1"/>
</dbReference>
<evidence type="ECO:0000256" key="8">
    <source>
        <dbReference type="ARBA" id="ARBA00022840"/>
    </source>
</evidence>
<keyword evidence="5 9" id="KW-0863">Zinc-finger</keyword>
<feature type="region of interest" description="Disordered" evidence="10">
    <location>
        <begin position="922"/>
        <end position="970"/>
    </location>
</feature>
<feature type="region of interest" description="Disordered" evidence="10">
    <location>
        <begin position="105"/>
        <end position="180"/>
    </location>
</feature>
<reference evidence="13 14" key="1">
    <citation type="submission" date="2018-01" db="EMBL/GenBank/DDBJ databases">
        <title>Draft genome of the strawberry crown rot pathogen Phytophthora cactorum.</title>
        <authorList>
            <person name="Armitage A.D."/>
            <person name="Lysoe E."/>
            <person name="Nellist C.F."/>
            <person name="Harrison R.J."/>
            <person name="Brurberg M.B."/>
        </authorList>
    </citation>
    <scope>NUCLEOTIDE SEQUENCE [LARGE SCALE GENOMIC DNA]</scope>
    <source>
        <strain evidence="13 14">10300</strain>
    </source>
</reference>
<dbReference type="STRING" id="29920.A0A329STF6"/>
<dbReference type="InterPro" id="IPR053858">
    <property type="entry name" value="Arb2_dom"/>
</dbReference>
<keyword evidence="6" id="KW-0418">Kinase</keyword>
<keyword evidence="4" id="KW-0547">Nucleotide-binding</keyword>
<dbReference type="InterPro" id="IPR011011">
    <property type="entry name" value="Znf_FYVE_PHD"/>
</dbReference>
<feature type="domain" description="FYVE-type" evidence="12">
    <location>
        <begin position="499"/>
        <end position="550"/>
    </location>
</feature>
<keyword evidence="8" id="KW-0067">ATP-binding</keyword>
<feature type="compositionally biased region" description="Low complexity" evidence="10">
    <location>
        <begin position="140"/>
        <end position="150"/>
    </location>
</feature>
<dbReference type="PROSITE" id="PS00108">
    <property type="entry name" value="PROTEIN_KINASE_ST"/>
    <property type="match status" value="1"/>
</dbReference>
<dbReference type="AlphaFoldDB" id="A0A329STF6"/>
<evidence type="ECO:0000256" key="1">
    <source>
        <dbReference type="ARBA" id="ARBA00022527"/>
    </source>
</evidence>
<proteinExistence type="predicted"/>
<protein>
    <recommendedName>
        <fullName evidence="15">AGC protein kinase</fullName>
    </recommendedName>
</protein>
<dbReference type="EMBL" id="MJFZ01000050">
    <property type="protein sequence ID" value="RAW40273.1"/>
    <property type="molecule type" value="Genomic_DNA"/>
</dbReference>
<dbReference type="InterPro" id="IPR008271">
    <property type="entry name" value="Ser/Thr_kinase_AS"/>
</dbReference>
<dbReference type="Pfam" id="PF00069">
    <property type="entry name" value="Pkinase"/>
    <property type="match status" value="1"/>
</dbReference>
<dbReference type="PROSITE" id="PS50011">
    <property type="entry name" value="PROTEIN_KINASE_DOM"/>
    <property type="match status" value="1"/>
</dbReference>
<dbReference type="SUPFAM" id="SSF53474">
    <property type="entry name" value="alpha/beta-Hydrolases"/>
    <property type="match status" value="1"/>
</dbReference>
<feature type="region of interest" description="Disordered" evidence="10">
    <location>
        <begin position="1004"/>
        <end position="1080"/>
    </location>
</feature>
<evidence type="ECO:0000256" key="10">
    <source>
        <dbReference type="SAM" id="MobiDB-lite"/>
    </source>
</evidence>
<feature type="domain" description="Protein kinase" evidence="11">
    <location>
        <begin position="599"/>
        <end position="859"/>
    </location>
</feature>
<dbReference type="GO" id="GO:0008270">
    <property type="term" value="F:zinc ion binding"/>
    <property type="evidence" value="ECO:0007669"/>
    <property type="project" value="UniProtKB-KW"/>
</dbReference>
<dbReference type="CDD" id="cd00065">
    <property type="entry name" value="FYVE_like_SF"/>
    <property type="match status" value="1"/>
</dbReference>
<dbReference type="SUPFAM" id="SSF57903">
    <property type="entry name" value="FYVE/PHD zinc finger"/>
    <property type="match status" value="1"/>
</dbReference>
<keyword evidence="3" id="KW-0479">Metal-binding</keyword>
<evidence type="ECO:0008006" key="15">
    <source>
        <dbReference type="Google" id="ProtNLM"/>
    </source>
</evidence>
<feature type="compositionally biased region" description="Basic and acidic residues" evidence="10">
    <location>
        <begin position="958"/>
        <end position="970"/>
    </location>
</feature>